<keyword evidence="5 9" id="KW-0418">Kinase</keyword>
<feature type="transmembrane region" description="Helical" evidence="7">
    <location>
        <begin position="25"/>
        <end position="47"/>
    </location>
</feature>
<keyword evidence="7" id="KW-0812">Transmembrane</keyword>
<keyword evidence="6" id="KW-0902">Two-component regulatory system</keyword>
<name>A0A318ULQ7_9SPHI</name>
<dbReference type="EMBL" id="QKLU01000001">
    <property type="protein sequence ID" value="PYF77304.1"/>
    <property type="molecule type" value="Genomic_DNA"/>
</dbReference>
<sequence length="428" mass="48435">MRSKSQRYWQYITGKPEEFSFESRIFHTISFVAIVALSLETLFNFFLTTLHSAGFISGTICVLQLGMFFLSRLKKRLTLAVILSAIEINIACALAYFFNSGITGSMLLLFVVSLFLVLLVIPRKQWLFWFFINLLVVILITGLEYYHPQLILQQYKNREELFTDQLFTYLMVITLIYICTVQLRKNYLLQKSLADEKAHKLEILNKEKDKLFSVISHDLTTPLASVKQYLDLLQQVELSAEEKATIEQQLALSMSDAQFLLQNLLQWARSQFQSGPLQLQVLNLKKQLAPTLQMFNQIASKKSISIYPAIQDKTAVATDPNILDLVVRNLLNNAVKFTRPGGEITLGTTVNDGQCILFIKDNGVGIAPEKQANIFGLKTESAYGTFNEKGTGLGLMLCKEYIELQGGKIWFESTASGTTFYVSMSIAD</sequence>
<evidence type="ECO:0000256" key="7">
    <source>
        <dbReference type="SAM" id="Phobius"/>
    </source>
</evidence>
<comment type="catalytic activity">
    <reaction evidence="1">
        <text>ATP + protein L-histidine = ADP + protein N-phospho-L-histidine.</text>
        <dbReference type="EC" id="2.7.13.3"/>
    </reaction>
</comment>
<dbReference type="InterPro" id="IPR003661">
    <property type="entry name" value="HisK_dim/P_dom"/>
</dbReference>
<dbReference type="SUPFAM" id="SSF55874">
    <property type="entry name" value="ATPase domain of HSP90 chaperone/DNA topoisomerase II/histidine kinase"/>
    <property type="match status" value="1"/>
</dbReference>
<evidence type="ECO:0000313" key="9">
    <source>
        <dbReference type="EMBL" id="PYF77304.1"/>
    </source>
</evidence>
<evidence type="ECO:0000256" key="6">
    <source>
        <dbReference type="ARBA" id="ARBA00023012"/>
    </source>
</evidence>
<keyword evidence="3" id="KW-0597">Phosphoprotein</keyword>
<dbReference type="Gene3D" id="1.10.287.130">
    <property type="match status" value="1"/>
</dbReference>
<proteinExistence type="predicted"/>
<evidence type="ECO:0000256" key="4">
    <source>
        <dbReference type="ARBA" id="ARBA00022679"/>
    </source>
</evidence>
<reference evidence="9 10" key="1">
    <citation type="submission" date="2018-06" db="EMBL/GenBank/DDBJ databases">
        <title>Genomic Encyclopedia of Archaeal and Bacterial Type Strains, Phase II (KMG-II): from individual species to whole genera.</title>
        <authorList>
            <person name="Goeker M."/>
        </authorList>
    </citation>
    <scope>NUCLEOTIDE SEQUENCE [LARGE SCALE GENOMIC DNA]</scope>
    <source>
        <strain evidence="9 10">DSM 27372</strain>
    </source>
</reference>
<evidence type="ECO:0000313" key="10">
    <source>
        <dbReference type="Proteomes" id="UP000248198"/>
    </source>
</evidence>
<dbReference type="InterPro" id="IPR005467">
    <property type="entry name" value="His_kinase_dom"/>
</dbReference>
<dbReference type="PROSITE" id="PS50109">
    <property type="entry name" value="HIS_KIN"/>
    <property type="match status" value="1"/>
</dbReference>
<dbReference type="PANTHER" id="PTHR43711:SF1">
    <property type="entry name" value="HISTIDINE KINASE 1"/>
    <property type="match status" value="1"/>
</dbReference>
<dbReference type="EC" id="2.7.13.3" evidence="2"/>
<accession>A0A318ULQ7</accession>
<feature type="transmembrane region" description="Helical" evidence="7">
    <location>
        <begin position="77"/>
        <end position="98"/>
    </location>
</feature>
<feature type="transmembrane region" description="Helical" evidence="7">
    <location>
        <begin position="166"/>
        <end position="183"/>
    </location>
</feature>
<dbReference type="AlphaFoldDB" id="A0A318ULQ7"/>
<dbReference type="InterPro" id="IPR003594">
    <property type="entry name" value="HATPase_dom"/>
</dbReference>
<dbReference type="PANTHER" id="PTHR43711">
    <property type="entry name" value="TWO-COMPONENT HISTIDINE KINASE"/>
    <property type="match status" value="1"/>
</dbReference>
<dbReference type="SMART" id="SM00388">
    <property type="entry name" value="HisKA"/>
    <property type="match status" value="1"/>
</dbReference>
<comment type="caution">
    <text evidence="9">The sequence shown here is derived from an EMBL/GenBank/DDBJ whole genome shotgun (WGS) entry which is preliminary data.</text>
</comment>
<dbReference type="InterPro" id="IPR050736">
    <property type="entry name" value="Sensor_HK_Regulatory"/>
</dbReference>
<dbReference type="InterPro" id="IPR004358">
    <property type="entry name" value="Sig_transdc_His_kin-like_C"/>
</dbReference>
<feature type="transmembrane region" description="Helical" evidence="7">
    <location>
        <begin position="53"/>
        <end position="70"/>
    </location>
</feature>
<dbReference type="Proteomes" id="UP000248198">
    <property type="component" value="Unassembled WGS sequence"/>
</dbReference>
<dbReference type="InterPro" id="IPR036097">
    <property type="entry name" value="HisK_dim/P_sf"/>
</dbReference>
<dbReference type="Gene3D" id="3.30.565.10">
    <property type="entry name" value="Histidine kinase-like ATPase, C-terminal domain"/>
    <property type="match status" value="1"/>
</dbReference>
<dbReference type="Pfam" id="PF00512">
    <property type="entry name" value="HisKA"/>
    <property type="match status" value="1"/>
</dbReference>
<dbReference type="SUPFAM" id="SSF47384">
    <property type="entry name" value="Homodimeric domain of signal transducing histidine kinase"/>
    <property type="match status" value="1"/>
</dbReference>
<organism evidence="9 10">
    <name type="scientific">Pedobacter nutrimenti</name>
    <dbReference type="NCBI Taxonomy" id="1241337"/>
    <lineage>
        <taxon>Bacteria</taxon>
        <taxon>Pseudomonadati</taxon>
        <taxon>Bacteroidota</taxon>
        <taxon>Sphingobacteriia</taxon>
        <taxon>Sphingobacteriales</taxon>
        <taxon>Sphingobacteriaceae</taxon>
        <taxon>Pedobacter</taxon>
    </lineage>
</organism>
<keyword evidence="10" id="KW-1185">Reference proteome</keyword>
<evidence type="ECO:0000256" key="1">
    <source>
        <dbReference type="ARBA" id="ARBA00000085"/>
    </source>
</evidence>
<evidence type="ECO:0000256" key="2">
    <source>
        <dbReference type="ARBA" id="ARBA00012438"/>
    </source>
</evidence>
<dbReference type="InterPro" id="IPR036890">
    <property type="entry name" value="HATPase_C_sf"/>
</dbReference>
<gene>
    <name evidence="9" type="ORF">B0O44_101785</name>
</gene>
<dbReference type="CDD" id="cd00082">
    <property type="entry name" value="HisKA"/>
    <property type="match status" value="1"/>
</dbReference>
<evidence type="ECO:0000256" key="5">
    <source>
        <dbReference type="ARBA" id="ARBA00022777"/>
    </source>
</evidence>
<evidence type="ECO:0000256" key="3">
    <source>
        <dbReference type="ARBA" id="ARBA00022553"/>
    </source>
</evidence>
<keyword evidence="4" id="KW-0808">Transferase</keyword>
<protein>
    <recommendedName>
        <fullName evidence="2">histidine kinase</fullName>
        <ecNumber evidence="2">2.7.13.3</ecNumber>
    </recommendedName>
</protein>
<dbReference type="SMART" id="SM00387">
    <property type="entry name" value="HATPase_c"/>
    <property type="match status" value="1"/>
</dbReference>
<keyword evidence="7" id="KW-1133">Transmembrane helix</keyword>
<dbReference type="Pfam" id="PF02518">
    <property type="entry name" value="HATPase_c"/>
    <property type="match status" value="1"/>
</dbReference>
<evidence type="ECO:0000259" key="8">
    <source>
        <dbReference type="PROSITE" id="PS50109"/>
    </source>
</evidence>
<feature type="domain" description="Histidine kinase" evidence="8">
    <location>
        <begin position="214"/>
        <end position="428"/>
    </location>
</feature>
<feature type="transmembrane region" description="Helical" evidence="7">
    <location>
        <begin position="126"/>
        <end position="146"/>
    </location>
</feature>
<dbReference type="PRINTS" id="PR00344">
    <property type="entry name" value="BCTRLSENSOR"/>
</dbReference>
<dbReference type="GO" id="GO:0000155">
    <property type="term" value="F:phosphorelay sensor kinase activity"/>
    <property type="evidence" value="ECO:0007669"/>
    <property type="project" value="InterPro"/>
</dbReference>
<feature type="transmembrane region" description="Helical" evidence="7">
    <location>
        <begin position="104"/>
        <end position="121"/>
    </location>
</feature>
<keyword evidence="7" id="KW-0472">Membrane</keyword>